<dbReference type="GO" id="GO:0004831">
    <property type="term" value="F:tyrosine-tRNA ligase activity"/>
    <property type="evidence" value="ECO:0007669"/>
    <property type="project" value="UniProtKB-EC"/>
</dbReference>
<dbReference type="GO" id="GO:0003723">
    <property type="term" value="F:RNA binding"/>
    <property type="evidence" value="ECO:0007669"/>
    <property type="project" value="InterPro"/>
</dbReference>
<dbReference type="PANTHER" id="PTHR11766:SF0">
    <property type="entry name" value="TYROSINE--TRNA LIGASE, MITOCHONDRIAL"/>
    <property type="match status" value="1"/>
</dbReference>
<evidence type="ECO:0000313" key="10">
    <source>
        <dbReference type="EMBL" id="SMN21195.1"/>
    </source>
</evidence>
<dbReference type="Gene3D" id="1.10.240.10">
    <property type="entry name" value="Tyrosyl-Transfer RNA Synthetase"/>
    <property type="match status" value="1"/>
</dbReference>
<dbReference type="EC" id="6.1.1.1" evidence="1 9"/>
<dbReference type="Proteomes" id="UP000196158">
    <property type="component" value="Unassembled WGS sequence"/>
</dbReference>
<dbReference type="FunFam" id="1.10.240.10:FF:000001">
    <property type="entry name" value="Tyrosine--tRNA ligase"/>
    <property type="match status" value="1"/>
</dbReference>
<dbReference type="PANTHER" id="PTHR11766">
    <property type="entry name" value="TYROSYL-TRNA SYNTHETASE"/>
    <property type="match status" value="1"/>
</dbReference>
<name>A0A1X7R6C3_9SACH</name>
<dbReference type="InterPro" id="IPR002307">
    <property type="entry name" value="Tyr-tRNA-ligase"/>
</dbReference>
<evidence type="ECO:0000256" key="8">
    <source>
        <dbReference type="ARBA" id="ARBA00048248"/>
    </source>
</evidence>
<sequence>MLSLTYSVGSRVGYFPNVSRNVLKRFSSNKTRTNLLDLLRKRGLISQVSAPEEVLVSKVQNGDKLKMYCGVDPTAKSIHLGNLVPMMLMLNFYVRGHDIVNIVGGATGAVGDPSGRSTERKTMSIDTRLDNVSRITTQLSRFFQNGLTYYENKYKSNDDENKNTGVYTMTNNYNWWKDVKMIEFLAQYGKYIRIQSMLSRDSVSARLSSQGSLGFNEFTYQILQAYDFYHLYKNENTTIQIGGNDQWGNITAGIDLINRVEQNSSNVKKNPPFAITVPLLTTSNGQKFGKSAGNAIFLDEEINTAYDIYQFFLNTTDADVERFLKIFTLMPINKISEVVEKHNDAPQLHYAQSVLAQEVTELIHGTKKAKDAKTISRVLFSNSTITEDSKELIRIFSGARILKQASQGSDLTTLVSELMQCSKAEAKRKVVQGSVYLGPDRVRLEKNTSDWIQYLIGNEVLLIRIGKQKCFVVQMTQ</sequence>
<dbReference type="Pfam" id="PF00579">
    <property type="entry name" value="tRNA-synt_1b"/>
    <property type="match status" value="1"/>
</dbReference>
<dbReference type="InterPro" id="IPR014729">
    <property type="entry name" value="Rossmann-like_a/b/a_fold"/>
</dbReference>
<dbReference type="CDD" id="cd00805">
    <property type="entry name" value="TyrRS_core"/>
    <property type="match status" value="1"/>
</dbReference>
<dbReference type="EMBL" id="FXLY01000007">
    <property type="protein sequence ID" value="SMN21195.1"/>
    <property type="molecule type" value="Genomic_DNA"/>
</dbReference>
<dbReference type="Gene3D" id="3.10.290.10">
    <property type="entry name" value="RNA-binding S4 domain"/>
    <property type="match status" value="1"/>
</dbReference>
<dbReference type="InterPro" id="IPR036986">
    <property type="entry name" value="S4_RNA-bd_sf"/>
</dbReference>
<dbReference type="OrthoDB" id="337870at2759"/>
<evidence type="ECO:0000313" key="11">
    <source>
        <dbReference type="Proteomes" id="UP000196158"/>
    </source>
</evidence>
<keyword evidence="2 9" id="KW-0436">Ligase</keyword>
<dbReference type="GO" id="GO:0006437">
    <property type="term" value="P:tyrosyl-tRNA aminoacylation"/>
    <property type="evidence" value="ECO:0007669"/>
    <property type="project" value="InterPro"/>
</dbReference>
<dbReference type="GO" id="GO:0005524">
    <property type="term" value="F:ATP binding"/>
    <property type="evidence" value="ECO:0007669"/>
    <property type="project" value="UniProtKB-KW"/>
</dbReference>
<keyword evidence="6 9" id="KW-0030">Aminoacyl-tRNA synthetase</keyword>
<proteinExistence type="inferred from homology"/>
<comment type="catalytic activity">
    <reaction evidence="8 9">
        <text>tRNA(Tyr) + L-tyrosine + ATP = L-tyrosyl-tRNA(Tyr) + AMP + diphosphate + H(+)</text>
        <dbReference type="Rhea" id="RHEA:10220"/>
        <dbReference type="Rhea" id="RHEA-COMP:9706"/>
        <dbReference type="Rhea" id="RHEA-COMP:9707"/>
        <dbReference type="ChEBI" id="CHEBI:15378"/>
        <dbReference type="ChEBI" id="CHEBI:30616"/>
        <dbReference type="ChEBI" id="CHEBI:33019"/>
        <dbReference type="ChEBI" id="CHEBI:58315"/>
        <dbReference type="ChEBI" id="CHEBI:78442"/>
        <dbReference type="ChEBI" id="CHEBI:78536"/>
        <dbReference type="ChEBI" id="CHEBI:456215"/>
        <dbReference type="EC" id="6.1.1.1"/>
    </reaction>
</comment>
<reference evidence="10 11" key="1">
    <citation type="submission" date="2017-04" db="EMBL/GenBank/DDBJ databases">
        <authorList>
            <person name="Afonso C.L."/>
            <person name="Miller P.J."/>
            <person name="Scott M.A."/>
            <person name="Spackman E."/>
            <person name="Goraichik I."/>
            <person name="Dimitrov K.M."/>
            <person name="Suarez D.L."/>
            <person name="Swayne D.E."/>
        </authorList>
    </citation>
    <scope>NUCLEOTIDE SEQUENCE [LARGE SCALE GENOMIC DNA]</scope>
</reference>
<dbReference type="SUPFAM" id="SSF52374">
    <property type="entry name" value="Nucleotidylyl transferase"/>
    <property type="match status" value="1"/>
</dbReference>
<evidence type="ECO:0000256" key="4">
    <source>
        <dbReference type="ARBA" id="ARBA00022840"/>
    </source>
</evidence>
<dbReference type="AlphaFoldDB" id="A0A1X7R6C3"/>
<evidence type="ECO:0000256" key="5">
    <source>
        <dbReference type="ARBA" id="ARBA00022917"/>
    </source>
</evidence>
<keyword evidence="5 9" id="KW-0648">Protein biosynthesis</keyword>
<dbReference type="STRING" id="1789683.A0A1X7R6C3"/>
<dbReference type="GO" id="GO:0005829">
    <property type="term" value="C:cytosol"/>
    <property type="evidence" value="ECO:0007669"/>
    <property type="project" value="TreeGrafter"/>
</dbReference>
<comment type="similarity">
    <text evidence="9">Belongs to the class-I aminoacyl-tRNA synthetase family.</text>
</comment>
<evidence type="ECO:0000256" key="2">
    <source>
        <dbReference type="ARBA" id="ARBA00022598"/>
    </source>
</evidence>
<evidence type="ECO:0000256" key="9">
    <source>
        <dbReference type="RuleBase" id="RU361234"/>
    </source>
</evidence>
<keyword evidence="3 9" id="KW-0547">Nucleotide-binding</keyword>
<dbReference type="PROSITE" id="PS00178">
    <property type="entry name" value="AA_TRNA_LIGASE_I"/>
    <property type="match status" value="1"/>
</dbReference>
<evidence type="ECO:0000256" key="7">
    <source>
        <dbReference type="ARBA" id="ARBA00033323"/>
    </source>
</evidence>
<dbReference type="InterPro" id="IPR024088">
    <property type="entry name" value="Tyr-tRNA-ligase_bac-type"/>
</dbReference>
<dbReference type="InterPro" id="IPR002305">
    <property type="entry name" value="aa-tRNA-synth_Ic"/>
</dbReference>
<keyword evidence="4 9" id="KW-0067">ATP-binding</keyword>
<dbReference type="Gene3D" id="3.40.50.620">
    <property type="entry name" value="HUPs"/>
    <property type="match status" value="1"/>
</dbReference>
<dbReference type="GO" id="GO:0005739">
    <property type="term" value="C:mitochondrion"/>
    <property type="evidence" value="ECO:0007669"/>
    <property type="project" value="TreeGrafter"/>
</dbReference>
<dbReference type="InterPro" id="IPR001412">
    <property type="entry name" value="aa-tRNA-synth_I_CS"/>
</dbReference>
<evidence type="ECO:0000256" key="6">
    <source>
        <dbReference type="ARBA" id="ARBA00023146"/>
    </source>
</evidence>
<dbReference type="PRINTS" id="PR01040">
    <property type="entry name" value="TRNASYNTHTYR"/>
</dbReference>
<dbReference type="SUPFAM" id="SSF55174">
    <property type="entry name" value="Alpha-L RNA-binding motif"/>
    <property type="match status" value="1"/>
</dbReference>
<protein>
    <recommendedName>
        <fullName evidence="1 9">Tyrosine--tRNA ligase</fullName>
        <ecNumber evidence="1 9">6.1.1.1</ecNumber>
    </recommendedName>
    <alternativeName>
        <fullName evidence="7 9">Tyrosyl-tRNA synthetase</fullName>
    </alternativeName>
</protein>
<evidence type="ECO:0000256" key="1">
    <source>
        <dbReference type="ARBA" id="ARBA00013160"/>
    </source>
</evidence>
<keyword evidence="11" id="KW-1185">Reference proteome</keyword>
<evidence type="ECO:0000256" key="3">
    <source>
        <dbReference type="ARBA" id="ARBA00022741"/>
    </source>
</evidence>
<gene>
    <name evidence="10" type="ORF">KASA_0L02365G</name>
</gene>
<organism evidence="10 11">
    <name type="scientific">Maudiozyma saulgeensis</name>
    <dbReference type="NCBI Taxonomy" id="1789683"/>
    <lineage>
        <taxon>Eukaryota</taxon>
        <taxon>Fungi</taxon>
        <taxon>Dikarya</taxon>
        <taxon>Ascomycota</taxon>
        <taxon>Saccharomycotina</taxon>
        <taxon>Saccharomycetes</taxon>
        <taxon>Saccharomycetales</taxon>
        <taxon>Saccharomycetaceae</taxon>
        <taxon>Maudiozyma</taxon>
    </lineage>
</organism>
<dbReference type="NCBIfam" id="TIGR00234">
    <property type="entry name" value="tyrS"/>
    <property type="match status" value="1"/>
</dbReference>
<accession>A0A1X7R6C3</accession>